<dbReference type="SUPFAM" id="SSF52058">
    <property type="entry name" value="L domain-like"/>
    <property type="match status" value="2"/>
</dbReference>
<proteinExistence type="predicted"/>
<keyword evidence="2" id="KW-1185">Reference proteome</keyword>
<dbReference type="InterPro" id="IPR032675">
    <property type="entry name" value="LRR_dom_sf"/>
</dbReference>
<evidence type="ECO:0008006" key="3">
    <source>
        <dbReference type="Google" id="ProtNLM"/>
    </source>
</evidence>
<sequence length="452" mass="51642">MNCRPFQYIDYVNESIYIDEEFPFFCFMESRIKNIHLGNNIETIPPFAFAYSYVETINLENIKIVSSDAFYQCMNLLEITFSEKLEFIGPLAFDRCENLESIRINSQRIIDVGYRVFENCLKLNVANIVSLMSDIPNECFRYCRGATIPIVTSSLCRIIGNKSFKECNGSIILNEGLEVISDRAFEGSLFSSIIIPSTVKYIGVESLQYCRELETIEIPSSVSYIGEKCFRQCENLKSAVMGKNITFLPGNVFDGCYSLSNITFLGKIIHFEYCCFLSTNIKSFKLPTNSITKYGLFAGVDLKFLDVGDNSVVCIEDIQSSALNMILGNNVTITISDLTNIEQINVFYKGNAKYDSEVDQSLYYLLNLTNKSKIYVTSRYRSCTFCGIEVIHTNFNPFETQISSFHRLQRHLREVEIPSKQCDLNAYVTRYIAYFVRKAQQLIISLSLCPSR</sequence>
<dbReference type="InterPro" id="IPR053139">
    <property type="entry name" value="Surface_bspA-like"/>
</dbReference>
<dbReference type="Gene3D" id="3.80.10.10">
    <property type="entry name" value="Ribonuclease Inhibitor"/>
    <property type="match status" value="2"/>
</dbReference>
<dbReference type="PANTHER" id="PTHR45661:SF3">
    <property type="entry name" value="IG-LIKE DOMAIN-CONTAINING PROTEIN"/>
    <property type="match status" value="1"/>
</dbReference>
<dbReference type="InterPro" id="IPR026906">
    <property type="entry name" value="LRR_5"/>
</dbReference>
<accession>A2DBK5</accession>
<dbReference type="KEGG" id="tva:5467762"/>
<organism evidence="1 2">
    <name type="scientific">Trichomonas vaginalis (strain ATCC PRA-98 / G3)</name>
    <dbReference type="NCBI Taxonomy" id="412133"/>
    <lineage>
        <taxon>Eukaryota</taxon>
        <taxon>Metamonada</taxon>
        <taxon>Parabasalia</taxon>
        <taxon>Trichomonadida</taxon>
        <taxon>Trichomonadidae</taxon>
        <taxon>Trichomonas</taxon>
    </lineage>
</organism>
<dbReference type="RefSeq" id="XP_001583194.1">
    <property type="nucleotide sequence ID" value="XM_001583144.1"/>
</dbReference>
<reference evidence="1" key="1">
    <citation type="submission" date="2006-10" db="EMBL/GenBank/DDBJ databases">
        <authorList>
            <person name="Amadeo P."/>
            <person name="Zhao Q."/>
            <person name="Wortman J."/>
            <person name="Fraser-Liggett C."/>
            <person name="Carlton J."/>
        </authorList>
    </citation>
    <scope>NUCLEOTIDE SEQUENCE</scope>
    <source>
        <strain evidence="1">G3</strain>
    </source>
</reference>
<dbReference type="VEuPathDB" id="TrichDB:TVAGG3_0381920"/>
<dbReference type="AlphaFoldDB" id="A2DBK5"/>
<dbReference type="STRING" id="5722.A2DBK5"/>
<dbReference type="PANTHER" id="PTHR45661">
    <property type="entry name" value="SURFACE ANTIGEN"/>
    <property type="match status" value="1"/>
</dbReference>
<dbReference type="Proteomes" id="UP000001542">
    <property type="component" value="Unassembled WGS sequence"/>
</dbReference>
<dbReference type="VEuPathDB" id="TrichDB:TVAG_093820"/>
<evidence type="ECO:0000313" key="1">
    <source>
        <dbReference type="EMBL" id="EAY22208.1"/>
    </source>
</evidence>
<evidence type="ECO:0000313" key="2">
    <source>
        <dbReference type="Proteomes" id="UP000001542"/>
    </source>
</evidence>
<reference evidence="1" key="2">
    <citation type="journal article" date="2007" name="Science">
        <title>Draft genome sequence of the sexually transmitted pathogen Trichomonas vaginalis.</title>
        <authorList>
            <person name="Carlton J.M."/>
            <person name="Hirt R.P."/>
            <person name="Silva J.C."/>
            <person name="Delcher A.L."/>
            <person name="Schatz M."/>
            <person name="Zhao Q."/>
            <person name="Wortman J.R."/>
            <person name="Bidwell S.L."/>
            <person name="Alsmark U.C.M."/>
            <person name="Besteiro S."/>
            <person name="Sicheritz-Ponten T."/>
            <person name="Noel C.J."/>
            <person name="Dacks J.B."/>
            <person name="Foster P.G."/>
            <person name="Simillion C."/>
            <person name="Van de Peer Y."/>
            <person name="Miranda-Saavedra D."/>
            <person name="Barton G.J."/>
            <person name="Westrop G.D."/>
            <person name="Mueller S."/>
            <person name="Dessi D."/>
            <person name="Fiori P.L."/>
            <person name="Ren Q."/>
            <person name="Paulsen I."/>
            <person name="Zhang H."/>
            <person name="Bastida-Corcuera F.D."/>
            <person name="Simoes-Barbosa A."/>
            <person name="Brown M.T."/>
            <person name="Hayes R.D."/>
            <person name="Mukherjee M."/>
            <person name="Okumura C.Y."/>
            <person name="Schneider R."/>
            <person name="Smith A.J."/>
            <person name="Vanacova S."/>
            <person name="Villalvazo M."/>
            <person name="Haas B.J."/>
            <person name="Pertea M."/>
            <person name="Feldblyum T.V."/>
            <person name="Utterback T.R."/>
            <person name="Shu C.L."/>
            <person name="Osoegawa K."/>
            <person name="de Jong P.J."/>
            <person name="Hrdy I."/>
            <person name="Horvathova L."/>
            <person name="Zubacova Z."/>
            <person name="Dolezal P."/>
            <person name="Malik S.B."/>
            <person name="Logsdon J.M. Jr."/>
            <person name="Henze K."/>
            <person name="Gupta A."/>
            <person name="Wang C.C."/>
            <person name="Dunne R.L."/>
            <person name="Upcroft J.A."/>
            <person name="Upcroft P."/>
            <person name="White O."/>
            <person name="Salzberg S.L."/>
            <person name="Tang P."/>
            <person name="Chiu C.-H."/>
            <person name="Lee Y.-S."/>
            <person name="Embley T.M."/>
            <person name="Coombs G.H."/>
            <person name="Mottram J.C."/>
            <person name="Tachezy J."/>
            <person name="Fraser-Liggett C.M."/>
            <person name="Johnson P.J."/>
        </authorList>
    </citation>
    <scope>NUCLEOTIDE SEQUENCE [LARGE SCALE GENOMIC DNA]</scope>
    <source>
        <strain evidence="1">G3</strain>
    </source>
</reference>
<dbReference type="EMBL" id="DS113185">
    <property type="protein sequence ID" value="EAY22208.1"/>
    <property type="molecule type" value="Genomic_DNA"/>
</dbReference>
<gene>
    <name evidence="1" type="ORF">TVAG_093820</name>
</gene>
<protein>
    <recommendedName>
        <fullName evidence="3">Surface antigen BspA-like</fullName>
    </recommendedName>
</protein>
<dbReference type="Pfam" id="PF13306">
    <property type="entry name" value="LRR_5"/>
    <property type="match status" value="1"/>
</dbReference>
<dbReference type="InParanoid" id="A2DBK5"/>
<name>A2DBK5_TRIV3</name>
<dbReference type="SMR" id="A2DBK5"/>